<feature type="compositionally biased region" description="Polar residues" evidence="2">
    <location>
        <begin position="75"/>
        <end position="84"/>
    </location>
</feature>
<evidence type="ECO:0000313" key="4">
    <source>
        <dbReference type="Proteomes" id="UP000006701"/>
    </source>
</evidence>
<dbReference type="OrthoDB" id="2440450at2759"/>
<name>A1CCX4_ASPCL</name>
<dbReference type="AlphaFoldDB" id="A1CCX4"/>
<evidence type="ECO:0000256" key="2">
    <source>
        <dbReference type="SAM" id="MobiDB-lite"/>
    </source>
</evidence>
<dbReference type="STRING" id="344612.A1CCX4"/>
<dbReference type="EMBL" id="DS027050">
    <property type="protein sequence ID" value="EAW12381.1"/>
    <property type="molecule type" value="Genomic_DNA"/>
</dbReference>
<protein>
    <submittedName>
        <fullName evidence="3">Uncharacterized protein</fullName>
    </submittedName>
</protein>
<dbReference type="KEGG" id="act:ACLA_063490"/>
<evidence type="ECO:0000256" key="1">
    <source>
        <dbReference type="SAM" id="Coils"/>
    </source>
</evidence>
<keyword evidence="1" id="KW-0175">Coiled coil</keyword>
<keyword evidence="4" id="KW-1185">Reference proteome</keyword>
<evidence type="ECO:0000313" key="3">
    <source>
        <dbReference type="EMBL" id="EAW12381.1"/>
    </source>
</evidence>
<feature type="coiled-coil region" evidence="1">
    <location>
        <begin position="1"/>
        <end position="28"/>
    </location>
</feature>
<dbReference type="OMA" id="CVKIRFD"/>
<accession>A1CCX4</accession>
<feature type="compositionally biased region" description="Acidic residues" evidence="2">
    <location>
        <begin position="96"/>
        <end position="106"/>
    </location>
</feature>
<dbReference type="VEuPathDB" id="FungiDB:ACLA_063490"/>
<dbReference type="GeneID" id="4705945"/>
<reference evidence="3 4" key="1">
    <citation type="journal article" date="2008" name="PLoS Genet.">
        <title>Genomic islands in the pathogenic filamentous fungus Aspergillus fumigatus.</title>
        <authorList>
            <person name="Fedorova N.D."/>
            <person name="Khaldi N."/>
            <person name="Joardar V.S."/>
            <person name="Maiti R."/>
            <person name="Amedeo P."/>
            <person name="Anderson M.J."/>
            <person name="Crabtree J."/>
            <person name="Silva J.C."/>
            <person name="Badger J.H."/>
            <person name="Albarraq A."/>
            <person name="Angiuoli S."/>
            <person name="Bussey H."/>
            <person name="Bowyer P."/>
            <person name="Cotty P.J."/>
            <person name="Dyer P.S."/>
            <person name="Egan A."/>
            <person name="Galens K."/>
            <person name="Fraser-Liggett C.M."/>
            <person name="Haas B.J."/>
            <person name="Inman J.M."/>
            <person name="Kent R."/>
            <person name="Lemieux S."/>
            <person name="Malavazi I."/>
            <person name="Orvis J."/>
            <person name="Roemer T."/>
            <person name="Ronning C.M."/>
            <person name="Sundaram J.P."/>
            <person name="Sutton G."/>
            <person name="Turner G."/>
            <person name="Venter J.C."/>
            <person name="White O.R."/>
            <person name="Whitty B.R."/>
            <person name="Youngman P."/>
            <person name="Wolfe K.H."/>
            <person name="Goldman G.H."/>
            <person name="Wortman J.R."/>
            <person name="Jiang B."/>
            <person name="Denning D.W."/>
            <person name="Nierman W.C."/>
        </authorList>
    </citation>
    <scope>NUCLEOTIDE SEQUENCE [LARGE SCALE GENOMIC DNA]</scope>
    <source>
        <strain evidence="4">ATCC 1007 / CBS 513.65 / DSM 816 / NCTC 3887 / NRRL 1</strain>
    </source>
</reference>
<dbReference type="Proteomes" id="UP000006701">
    <property type="component" value="Unassembled WGS sequence"/>
</dbReference>
<proteinExistence type="predicted"/>
<sequence>MQELRNDMRQTETETVRLRRQLDEVVARIAENFGDPQNSFPDLPLINEIPLISQFDIMKEFDAVMEQHSLPQDPLNDSNISMQVFSAGDDDNKQPEEDESSDSEEEGFAIAARGGFRDPADLEKNGLRPVWSTWDGYPGEIPDDIAEYLDDDGGAGPIKSLFWIGGYDDIVEAIDDPAFVIQDEVQLVPFGATVGYLVVRYWEQGKLPEYMMLREMYYDAFLGFRHNFTVFPAQVNRIPSSITNDPRTHILQSLYPLSRPQCLPQAVQCFRVKGEKNEGKQTRNIRSLTSDLFDSDDLWFRGLTLAALTCTLAFFIPALATKTHENEFGPGIYTTNDFRYALTYSTFTGAVMVFKKPDLRGLKVWEPTVDQWNQLIAMWTCLPLSGVSDKFPQEYKDADFIRGPISQSNKKSNFRKRCDKDQLVAVSYKGCAVLSASLHTIIYIEP</sequence>
<feature type="region of interest" description="Disordered" evidence="2">
    <location>
        <begin position="70"/>
        <end position="106"/>
    </location>
</feature>
<gene>
    <name evidence="3" type="ORF">ACLA_063490</name>
</gene>
<organism evidence="3 4">
    <name type="scientific">Aspergillus clavatus (strain ATCC 1007 / CBS 513.65 / DSM 816 / NCTC 3887 / NRRL 1 / QM 1276 / 107)</name>
    <dbReference type="NCBI Taxonomy" id="344612"/>
    <lineage>
        <taxon>Eukaryota</taxon>
        <taxon>Fungi</taxon>
        <taxon>Dikarya</taxon>
        <taxon>Ascomycota</taxon>
        <taxon>Pezizomycotina</taxon>
        <taxon>Eurotiomycetes</taxon>
        <taxon>Eurotiomycetidae</taxon>
        <taxon>Eurotiales</taxon>
        <taxon>Aspergillaceae</taxon>
        <taxon>Aspergillus</taxon>
        <taxon>Aspergillus subgen. Fumigati</taxon>
    </lineage>
</organism>
<dbReference type="RefSeq" id="XP_001273807.1">
    <property type="nucleotide sequence ID" value="XM_001273806.1"/>
</dbReference>
<dbReference type="eggNOG" id="ENOG502SWW8">
    <property type="taxonomic scope" value="Eukaryota"/>
</dbReference>
<dbReference type="HOGENOM" id="CLU_056569_0_0_1"/>